<organism evidence="1 2">
    <name type="scientific">Phaeobacter inhibens</name>
    <dbReference type="NCBI Taxonomy" id="221822"/>
    <lineage>
        <taxon>Bacteria</taxon>
        <taxon>Pseudomonadati</taxon>
        <taxon>Pseudomonadota</taxon>
        <taxon>Alphaproteobacteria</taxon>
        <taxon>Rhodobacterales</taxon>
        <taxon>Roseobacteraceae</taxon>
        <taxon>Phaeobacter</taxon>
    </lineage>
</organism>
<keyword evidence="2" id="KW-1185">Reference proteome</keyword>
<dbReference type="RefSeq" id="WP_102874999.1">
    <property type="nucleotide sequence ID" value="NZ_CP010705.1"/>
</dbReference>
<protein>
    <submittedName>
        <fullName evidence="1">Uncharacterized protein</fullName>
    </submittedName>
</protein>
<gene>
    <name evidence="1" type="ORF">PhaeoP66_03244</name>
</gene>
<accession>A0ABN5GTK5</accession>
<reference evidence="1 2" key="2">
    <citation type="journal article" date="2017" name="Int. J. Syst. Evol. Microbiol.">
        <title>Adaptation of Surface-Associated Bacteria to the Open Ocean: A Genomically Distinct Subpopulation of Phaeobacter gallaeciensis Colonizes Pacific Mesozooplankton.</title>
        <authorList>
            <person name="Freese H.M."/>
            <person name="Methner A."/>
            <person name="Overmann J."/>
        </authorList>
    </citation>
    <scope>NUCLEOTIDE SEQUENCE [LARGE SCALE GENOMIC DNA]</scope>
    <source>
        <strain evidence="1 2">P66</strain>
    </source>
</reference>
<name>A0ABN5GTK5_9RHOB</name>
<dbReference type="EMBL" id="CP010705">
    <property type="protein sequence ID" value="AUQ95986.1"/>
    <property type="molecule type" value="Genomic_DNA"/>
</dbReference>
<evidence type="ECO:0000313" key="1">
    <source>
        <dbReference type="EMBL" id="AUQ95986.1"/>
    </source>
</evidence>
<dbReference type="Proteomes" id="UP000236536">
    <property type="component" value="Chromosome"/>
</dbReference>
<sequence>MSRQVTLAGQITRTTDSAVFWEDEEEQQTAWIPRSVLLDGETLDVGDADIVCAEWFAEKEGLL</sequence>
<reference evidence="1 2" key="1">
    <citation type="journal article" date="2017" name="Genome Biol. Evol.">
        <title>Trajectories and Drivers of Genome Evolution in Surface-Associated Marine Phaeobacter.</title>
        <authorList>
            <person name="Freese H.M."/>
            <person name="Sikorski J."/>
            <person name="Bunk B."/>
            <person name="Scheuner C."/>
            <person name="Meier-Kolthoff J.P."/>
            <person name="Sproer C."/>
            <person name="Gram L."/>
            <person name="Overmann J."/>
        </authorList>
    </citation>
    <scope>NUCLEOTIDE SEQUENCE [LARGE SCALE GENOMIC DNA]</scope>
    <source>
        <strain evidence="1 2">P66</strain>
    </source>
</reference>
<proteinExistence type="predicted"/>
<evidence type="ECO:0000313" key="2">
    <source>
        <dbReference type="Proteomes" id="UP000236536"/>
    </source>
</evidence>